<comment type="caution">
    <text evidence="2">The sequence shown here is derived from an EMBL/GenBank/DDBJ whole genome shotgun (WGS) entry which is preliminary data.</text>
</comment>
<dbReference type="Pfam" id="PF07963">
    <property type="entry name" value="N_methyl"/>
    <property type="match status" value="1"/>
</dbReference>
<sequence length="223" mass="24155">MLPSPVKNTRRRDGFTLLESLVVIAIISVVASIVFVVAGKVKKTVNDTVGASNMRQLGSAIFLYAEANKLHFPNLLTVSERGITWQWDAVALSMLSDERVDGFPTYNPIVADPSDEVERPVGKQVRSYSINPVVVGYYTGIFLPSATGISLSELVNPGQTALLVETYDTNNVYNGGTYAIGSGVRQFHGKDMMKVLFCDGSVRTIPSPTTYTGAVEGYLRNGP</sequence>
<reference evidence="2 3" key="1">
    <citation type="submission" date="2020-07" db="EMBL/GenBank/DDBJ databases">
        <authorList>
            <person name="Feng X."/>
        </authorList>
    </citation>
    <scope>NUCLEOTIDE SEQUENCE [LARGE SCALE GENOMIC DNA]</scope>
    <source>
        <strain evidence="2 3">JCM31066</strain>
    </source>
</reference>
<evidence type="ECO:0000256" key="1">
    <source>
        <dbReference type="SAM" id="Phobius"/>
    </source>
</evidence>
<dbReference type="RefSeq" id="WP_185676907.1">
    <property type="nucleotide sequence ID" value="NZ_JACHVB010000060.1"/>
</dbReference>
<dbReference type="PANTHER" id="PTHR30093">
    <property type="entry name" value="GENERAL SECRETION PATHWAY PROTEIN G"/>
    <property type="match status" value="1"/>
</dbReference>
<gene>
    <name evidence="2" type="ORF">H5P28_17105</name>
</gene>
<dbReference type="SUPFAM" id="SSF54523">
    <property type="entry name" value="Pili subunits"/>
    <property type="match status" value="1"/>
</dbReference>
<dbReference type="AlphaFoldDB" id="A0A842HKI5"/>
<keyword evidence="1" id="KW-1133">Transmembrane helix</keyword>
<keyword evidence="3" id="KW-1185">Reference proteome</keyword>
<dbReference type="Gene3D" id="3.30.700.10">
    <property type="entry name" value="Glycoprotein, Type 4 Pilin"/>
    <property type="match status" value="1"/>
</dbReference>
<organism evidence="2 3">
    <name type="scientific">Ruficoccus amylovorans</name>
    <dbReference type="NCBI Taxonomy" id="1804625"/>
    <lineage>
        <taxon>Bacteria</taxon>
        <taxon>Pseudomonadati</taxon>
        <taxon>Verrucomicrobiota</taxon>
        <taxon>Opitutia</taxon>
        <taxon>Puniceicoccales</taxon>
        <taxon>Cerasicoccaceae</taxon>
        <taxon>Ruficoccus</taxon>
    </lineage>
</organism>
<evidence type="ECO:0000313" key="2">
    <source>
        <dbReference type="EMBL" id="MBC2595987.1"/>
    </source>
</evidence>
<accession>A0A842HKI5</accession>
<evidence type="ECO:0000313" key="3">
    <source>
        <dbReference type="Proteomes" id="UP000546464"/>
    </source>
</evidence>
<dbReference type="InterPro" id="IPR045584">
    <property type="entry name" value="Pilin-like"/>
</dbReference>
<dbReference type="Proteomes" id="UP000546464">
    <property type="component" value="Unassembled WGS sequence"/>
</dbReference>
<protein>
    <submittedName>
        <fullName evidence="2">Type II secretion system protein</fullName>
    </submittedName>
</protein>
<feature type="transmembrane region" description="Helical" evidence="1">
    <location>
        <begin position="20"/>
        <end position="38"/>
    </location>
</feature>
<keyword evidence="1" id="KW-0472">Membrane</keyword>
<dbReference type="EMBL" id="JACHVB010000060">
    <property type="protein sequence ID" value="MBC2595987.1"/>
    <property type="molecule type" value="Genomic_DNA"/>
</dbReference>
<dbReference type="NCBIfam" id="TIGR02532">
    <property type="entry name" value="IV_pilin_GFxxxE"/>
    <property type="match status" value="1"/>
</dbReference>
<name>A0A842HKI5_9BACT</name>
<dbReference type="InterPro" id="IPR012902">
    <property type="entry name" value="N_methyl_site"/>
</dbReference>
<keyword evidence="1" id="KW-0812">Transmembrane</keyword>
<proteinExistence type="predicted"/>